<dbReference type="PROSITE" id="PS50885">
    <property type="entry name" value="HAMP"/>
    <property type="match status" value="1"/>
</dbReference>
<feature type="domain" description="Histidine kinase" evidence="9">
    <location>
        <begin position="184"/>
        <end position="396"/>
    </location>
</feature>
<accession>A0A3M4AEI7</accession>
<keyword evidence="8" id="KW-1133">Transmembrane helix</keyword>
<dbReference type="CDD" id="cd06225">
    <property type="entry name" value="HAMP"/>
    <property type="match status" value="1"/>
</dbReference>
<dbReference type="InterPro" id="IPR036097">
    <property type="entry name" value="HisK_dim/P_sf"/>
</dbReference>
<dbReference type="PRINTS" id="PR00344">
    <property type="entry name" value="BCTRLSENSOR"/>
</dbReference>
<dbReference type="InterPro" id="IPR050351">
    <property type="entry name" value="BphY/WalK/GraS-like"/>
</dbReference>
<dbReference type="PANTHER" id="PTHR45453">
    <property type="entry name" value="PHOSPHATE REGULON SENSOR PROTEIN PHOR"/>
    <property type="match status" value="1"/>
</dbReference>
<dbReference type="Gene3D" id="1.10.287.130">
    <property type="match status" value="1"/>
</dbReference>
<dbReference type="Pfam" id="PF00512">
    <property type="entry name" value="HisKA"/>
    <property type="match status" value="1"/>
</dbReference>
<dbReference type="Proteomes" id="UP000281604">
    <property type="component" value="Unassembled WGS sequence"/>
</dbReference>
<evidence type="ECO:0000256" key="1">
    <source>
        <dbReference type="ARBA" id="ARBA00000085"/>
    </source>
</evidence>
<dbReference type="GO" id="GO:0016036">
    <property type="term" value="P:cellular response to phosphate starvation"/>
    <property type="evidence" value="ECO:0007669"/>
    <property type="project" value="TreeGrafter"/>
</dbReference>
<evidence type="ECO:0000313" key="12">
    <source>
        <dbReference type="Proteomes" id="UP000281604"/>
    </source>
</evidence>
<keyword evidence="6 11" id="KW-0418">Kinase</keyword>
<dbReference type="PANTHER" id="PTHR45453:SF1">
    <property type="entry name" value="PHOSPHATE REGULON SENSOR PROTEIN PHOR"/>
    <property type="match status" value="1"/>
</dbReference>
<gene>
    <name evidence="11" type="ORF">ALQ30_05616</name>
</gene>
<evidence type="ECO:0000256" key="5">
    <source>
        <dbReference type="ARBA" id="ARBA00022679"/>
    </source>
</evidence>
<organism evidence="11 12">
    <name type="scientific">Pseudomonas syringae pv. persicae</name>
    <dbReference type="NCBI Taxonomy" id="237306"/>
    <lineage>
        <taxon>Bacteria</taxon>
        <taxon>Pseudomonadati</taxon>
        <taxon>Pseudomonadota</taxon>
        <taxon>Gammaproteobacteria</taxon>
        <taxon>Pseudomonadales</taxon>
        <taxon>Pseudomonadaceae</taxon>
        <taxon>Pseudomonas</taxon>
    </lineage>
</organism>
<dbReference type="SMART" id="SM00304">
    <property type="entry name" value="HAMP"/>
    <property type="match status" value="1"/>
</dbReference>
<evidence type="ECO:0000313" key="11">
    <source>
        <dbReference type="EMBL" id="RMP04656.1"/>
    </source>
</evidence>
<keyword evidence="5" id="KW-0808">Transferase</keyword>
<sequence length="396" mass="44509">MQVSLMRRFFRHRQKPLWHWVGMRMSMLAVGAVIVIAFCMWLHVTVSDWLTLQAMPADVRTEFVRLQAEPAMDMVKLRELFFEYYPIENLLPGIANKEWWVLAALVMMAIPIIIFFGFLFSRPLSSQFSSIAKGARQVAQGDFKTRLPMSDKDPDELQALVSDFNTMTTQLGRYELEVSESSAMIAHELRTPLNAAMGRIQGMIDEVFPRDLAQLEMVHRQLNQLNKLVSDLHLLSLASAGQLTLDKTVFSLEKLVAERLSWFATQLDEAGVVVTIDIPQRLTVTADRDRIGQVVNILVDNALRYSAMGGELLIVGRARARSMELTVSDRGPGFGSENLEQVFDRFWRAERSRARYSGGSGLGLSIARAICLEHDGTIGVRNRPGGGSVIRLEIPA</sequence>
<keyword evidence="8" id="KW-0472">Membrane</keyword>
<feature type="transmembrane region" description="Helical" evidence="8">
    <location>
        <begin position="99"/>
        <end position="120"/>
    </location>
</feature>
<dbReference type="PROSITE" id="PS50109">
    <property type="entry name" value="HIS_KIN"/>
    <property type="match status" value="1"/>
</dbReference>
<dbReference type="Gene3D" id="3.30.565.10">
    <property type="entry name" value="Histidine kinase-like ATPase, C-terminal domain"/>
    <property type="match status" value="1"/>
</dbReference>
<dbReference type="CDD" id="cd00082">
    <property type="entry name" value="HisKA"/>
    <property type="match status" value="1"/>
</dbReference>
<keyword evidence="8" id="KW-0812">Transmembrane</keyword>
<dbReference type="EC" id="2.7.13.3" evidence="3"/>
<keyword evidence="7" id="KW-0902">Two-component regulatory system</keyword>
<dbReference type="InterPro" id="IPR003661">
    <property type="entry name" value="HisK_dim/P_dom"/>
</dbReference>
<dbReference type="AlphaFoldDB" id="A0A3M4AEI7"/>
<dbReference type="CDD" id="cd00075">
    <property type="entry name" value="HATPase"/>
    <property type="match status" value="1"/>
</dbReference>
<dbReference type="FunFam" id="3.30.565.10:FF:000006">
    <property type="entry name" value="Sensor histidine kinase WalK"/>
    <property type="match status" value="1"/>
</dbReference>
<proteinExistence type="predicted"/>
<comment type="caution">
    <text evidence="11">The sequence shown here is derived from an EMBL/GenBank/DDBJ whole genome shotgun (WGS) entry which is preliminary data.</text>
</comment>
<dbReference type="InterPro" id="IPR003594">
    <property type="entry name" value="HATPase_dom"/>
</dbReference>
<dbReference type="GO" id="GO:0005886">
    <property type="term" value="C:plasma membrane"/>
    <property type="evidence" value="ECO:0007669"/>
    <property type="project" value="TreeGrafter"/>
</dbReference>
<dbReference type="Pfam" id="PF00672">
    <property type="entry name" value="HAMP"/>
    <property type="match status" value="1"/>
</dbReference>
<feature type="domain" description="HAMP" evidence="10">
    <location>
        <begin position="122"/>
        <end position="176"/>
    </location>
</feature>
<dbReference type="GO" id="GO:0004721">
    <property type="term" value="F:phosphoprotein phosphatase activity"/>
    <property type="evidence" value="ECO:0007669"/>
    <property type="project" value="TreeGrafter"/>
</dbReference>
<dbReference type="SUPFAM" id="SSF47384">
    <property type="entry name" value="Homodimeric domain of signal transducing histidine kinase"/>
    <property type="match status" value="1"/>
</dbReference>
<dbReference type="EMBL" id="RBQE01000326">
    <property type="protein sequence ID" value="RMP04656.1"/>
    <property type="molecule type" value="Genomic_DNA"/>
</dbReference>
<dbReference type="InterPro" id="IPR036890">
    <property type="entry name" value="HATPase_C_sf"/>
</dbReference>
<dbReference type="Gene3D" id="6.10.340.10">
    <property type="match status" value="1"/>
</dbReference>
<protein>
    <recommendedName>
        <fullName evidence="3">histidine kinase</fullName>
        <ecNumber evidence="3">2.7.13.3</ecNumber>
    </recommendedName>
</protein>
<evidence type="ECO:0000256" key="2">
    <source>
        <dbReference type="ARBA" id="ARBA00004370"/>
    </source>
</evidence>
<evidence type="ECO:0000259" key="10">
    <source>
        <dbReference type="PROSITE" id="PS50885"/>
    </source>
</evidence>
<evidence type="ECO:0000256" key="4">
    <source>
        <dbReference type="ARBA" id="ARBA00022553"/>
    </source>
</evidence>
<comment type="subcellular location">
    <subcellularLocation>
        <location evidence="2">Membrane</location>
    </subcellularLocation>
</comment>
<dbReference type="SMART" id="SM00387">
    <property type="entry name" value="HATPase_c"/>
    <property type="match status" value="1"/>
</dbReference>
<evidence type="ECO:0000256" key="6">
    <source>
        <dbReference type="ARBA" id="ARBA00022777"/>
    </source>
</evidence>
<dbReference type="SUPFAM" id="SSF158472">
    <property type="entry name" value="HAMP domain-like"/>
    <property type="match status" value="1"/>
</dbReference>
<dbReference type="SMART" id="SM00388">
    <property type="entry name" value="HisKA"/>
    <property type="match status" value="1"/>
</dbReference>
<comment type="catalytic activity">
    <reaction evidence="1">
        <text>ATP + protein L-histidine = ADP + protein N-phospho-L-histidine.</text>
        <dbReference type="EC" id="2.7.13.3"/>
    </reaction>
</comment>
<keyword evidence="4" id="KW-0597">Phosphoprotein</keyword>
<reference evidence="11 12" key="1">
    <citation type="submission" date="2018-08" db="EMBL/GenBank/DDBJ databases">
        <title>Recombination of ecologically and evolutionarily significant loci maintains genetic cohesion in the Pseudomonas syringae species complex.</title>
        <authorList>
            <person name="Dillon M."/>
            <person name="Thakur S."/>
            <person name="Almeida R.N.D."/>
            <person name="Weir B.S."/>
            <person name="Guttman D.S."/>
        </authorList>
    </citation>
    <scope>NUCLEOTIDE SEQUENCE [LARGE SCALE GENOMIC DNA]</scope>
    <source>
        <strain evidence="11 12">ICMP 3706</strain>
    </source>
</reference>
<evidence type="ECO:0000256" key="8">
    <source>
        <dbReference type="SAM" id="Phobius"/>
    </source>
</evidence>
<evidence type="ECO:0000256" key="7">
    <source>
        <dbReference type="ARBA" id="ARBA00023012"/>
    </source>
</evidence>
<dbReference type="InterPro" id="IPR004358">
    <property type="entry name" value="Sig_transdc_His_kin-like_C"/>
</dbReference>
<evidence type="ECO:0000256" key="3">
    <source>
        <dbReference type="ARBA" id="ARBA00012438"/>
    </source>
</evidence>
<dbReference type="Pfam" id="PF02518">
    <property type="entry name" value="HATPase_c"/>
    <property type="match status" value="1"/>
</dbReference>
<dbReference type="InterPro" id="IPR003660">
    <property type="entry name" value="HAMP_dom"/>
</dbReference>
<feature type="transmembrane region" description="Helical" evidence="8">
    <location>
        <begin position="21"/>
        <end position="44"/>
    </location>
</feature>
<dbReference type="GO" id="GO:0000155">
    <property type="term" value="F:phosphorelay sensor kinase activity"/>
    <property type="evidence" value="ECO:0007669"/>
    <property type="project" value="InterPro"/>
</dbReference>
<evidence type="ECO:0000259" key="9">
    <source>
        <dbReference type="PROSITE" id="PS50109"/>
    </source>
</evidence>
<dbReference type="InterPro" id="IPR005467">
    <property type="entry name" value="His_kinase_dom"/>
</dbReference>
<dbReference type="SUPFAM" id="SSF55874">
    <property type="entry name" value="ATPase domain of HSP90 chaperone/DNA topoisomerase II/histidine kinase"/>
    <property type="match status" value="1"/>
</dbReference>
<name>A0A3M4AEI7_9PSED</name>